<reference evidence="1 2" key="1">
    <citation type="journal article" date="2013" name="BMC Genomics">
        <title>Genomics-driven discovery of the pneumocandin biosynthetic gene cluster in the fungus Glarea lozoyensis.</title>
        <authorList>
            <person name="Chen L."/>
            <person name="Yue Q."/>
            <person name="Zhang X."/>
            <person name="Xiang M."/>
            <person name="Wang C."/>
            <person name="Li S."/>
            <person name="Che Y."/>
            <person name="Ortiz-Lopez F.J."/>
            <person name="Bills G.F."/>
            <person name="Liu X."/>
            <person name="An Z."/>
        </authorList>
    </citation>
    <scope>NUCLEOTIDE SEQUENCE [LARGE SCALE GENOMIC DNA]</scope>
    <source>
        <strain evidence="2">ATCC 20868 / MF5171</strain>
    </source>
</reference>
<dbReference type="HOGENOM" id="CLU_039214_1_0_1"/>
<dbReference type="eggNOG" id="ENOG502S0NK">
    <property type="taxonomic scope" value="Eukaryota"/>
</dbReference>
<dbReference type="OrthoDB" id="3532978at2759"/>
<evidence type="ECO:0000313" key="1">
    <source>
        <dbReference type="EMBL" id="EPE37126.1"/>
    </source>
</evidence>
<dbReference type="RefSeq" id="XP_008076441.1">
    <property type="nucleotide sequence ID" value="XM_008078250.1"/>
</dbReference>
<dbReference type="KEGG" id="glz:GLAREA_09289"/>
<name>S3DYW1_GLAL2</name>
<protein>
    <submittedName>
        <fullName evidence="1">Uncharacterized protein</fullName>
    </submittedName>
</protein>
<gene>
    <name evidence="1" type="ORF">GLAREA_09289</name>
</gene>
<organism evidence="1 2">
    <name type="scientific">Glarea lozoyensis (strain ATCC 20868 / MF5171)</name>
    <dbReference type="NCBI Taxonomy" id="1116229"/>
    <lineage>
        <taxon>Eukaryota</taxon>
        <taxon>Fungi</taxon>
        <taxon>Dikarya</taxon>
        <taxon>Ascomycota</taxon>
        <taxon>Pezizomycotina</taxon>
        <taxon>Leotiomycetes</taxon>
        <taxon>Helotiales</taxon>
        <taxon>Helotiaceae</taxon>
        <taxon>Glarea</taxon>
    </lineage>
</organism>
<keyword evidence="2" id="KW-1185">Reference proteome</keyword>
<dbReference type="OMA" id="TSWIMCT"/>
<dbReference type="Proteomes" id="UP000016922">
    <property type="component" value="Unassembled WGS sequence"/>
</dbReference>
<accession>S3DYW1</accession>
<proteinExistence type="predicted"/>
<dbReference type="AlphaFoldDB" id="S3DYW1"/>
<dbReference type="EMBL" id="KE145352">
    <property type="protein sequence ID" value="EPE37126.1"/>
    <property type="molecule type" value="Genomic_DNA"/>
</dbReference>
<dbReference type="GeneID" id="19468337"/>
<evidence type="ECO:0000313" key="2">
    <source>
        <dbReference type="Proteomes" id="UP000016922"/>
    </source>
</evidence>
<sequence>MSHSTISHDGVSHHPLGAGSYYCEDNPIEYLETLTQPDRPAIKIFVGAQPNSSTHIGNIMNMCTAFALAEALTKRGNKVTVSMDLVDTAPTPEKSVVYDGVSYQRSLRLTKHSAKFEGDFLRILNRLHEVSGVDFELRKQSEIMGGPGVSNILREIIANHDKLGAILEPRYKKLGLRSACPKLGCGLADKHGITNQYREDSIIFCWPVHGSYTVSLLEETGVTALELNTPLRSLVRSLIFSRDTSVSWIQVEGRDYAGFYTEQLLWRPLTGTCMPVVFYSPLILDWSGPKFPRVFMLSRRRINLSTSKVSHTSSAMPNIKSRVEISRKYTKLSRDGSRNRRSYFETIPSSRYTRNFNHYPTLLCE</sequence>
<dbReference type="SUPFAM" id="SSF52374">
    <property type="entry name" value="Nucleotidylyl transferase"/>
    <property type="match status" value="1"/>
</dbReference>